<dbReference type="InterPro" id="IPR014031">
    <property type="entry name" value="Ketoacyl_synth_C"/>
</dbReference>
<dbReference type="Gene3D" id="3.40.47.10">
    <property type="match status" value="2"/>
</dbReference>
<gene>
    <name evidence="6" type="ORF">GCM10022223_54040</name>
</gene>
<dbReference type="PANTHER" id="PTHR11712">
    <property type="entry name" value="POLYKETIDE SYNTHASE-RELATED"/>
    <property type="match status" value="1"/>
</dbReference>
<keyword evidence="3" id="KW-0012">Acyltransferase</keyword>
<evidence type="ECO:0000256" key="3">
    <source>
        <dbReference type="ARBA" id="ARBA00023315"/>
    </source>
</evidence>
<evidence type="ECO:0000259" key="5">
    <source>
        <dbReference type="PROSITE" id="PS52004"/>
    </source>
</evidence>
<dbReference type="InterPro" id="IPR020841">
    <property type="entry name" value="PKS_Beta-ketoAc_synthase_dom"/>
</dbReference>
<dbReference type="InterPro" id="IPR000794">
    <property type="entry name" value="Beta-ketoacyl_synthase"/>
</dbReference>
<feature type="domain" description="Ketosynthase family 3 (KS3)" evidence="5">
    <location>
        <begin position="1"/>
        <end position="405"/>
    </location>
</feature>
<dbReference type="Proteomes" id="UP001501074">
    <property type="component" value="Unassembled WGS sequence"/>
</dbReference>
<keyword evidence="2 4" id="KW-0808">Transferase</keyword>
<dbReference type="Pfam" id="PF02801">
    <property type="entry name" value="Ketoacyl-synt_C"/>
    <property type="match status" value="1"/>
</dbReference>
<evidence type="ECO:0000256" key="4">
    <source>
        <dbReference type="RuleBase" id="RU003694"/>
    </source>
</evidence>
<sequence length="413" mass="42843">MSRAVVTGLGVVAPSGVGVAAHWESLQANESRITPLPGDRARTYGVTGAGQVPGFRAADHVDERLLIQTDRWTWFSLAAVQLAMDDAGFDPGDQDPYAVSVSLAAASGGNEFGQREMTSLYTRGPRAVTAYQSIAWFYAASTGQVSIRHGFKGSSSVLVTEGAGGLDSLGHARRVIRRGTAAVLAGGTEAGLSPYALACQAAGGRLSAGGYAPFDTGASGFVPGEGGAVLLVQDADRLGRHDDTVVYGEIAGYAATHDATHDVTAGPDHEAGSQLTRAMRLALSDAGVSAEEVDLVIADAAGLPDWDRLEIRALQEVFGHRSSPVPVAAPQALVGRMGAGGSALAAATALLCIRHGFLPAVGNLHEPITAPGLELVRRPRPQPVQTVLVNARGLGGFNSCLVLRRYRPEESHE</sequence>
<proteinExistence type="inferred from homology"/>
<dbReference type="InterPro" id="IPR016039">
    <property type="entry name" value="Thiolase-like"/>
</dbReference>
<dbReference type="SUPFAM" id="SSF53901">
    <property type="entry name" value="Thiolase-like"/>
    <property type="match status" value="2"/>
</dbReference>
<protein>
    <submittedName>
        <fullName evidence="6">Ketosynthase chain-length factor</fullName>
    </submittedName>
</protein>
<dbReference type="RefSeq" id="WP_231484368.1">
    <property type="nucleotide sequence ID" value="NZ_BAAAZO010000010.1"/>
</dbReference>
<evidence type="ECO:0000313" key="7">
    <source>
        <dbReference type="Proteomes" id="UP001501074"/>
    </source>
</evidence>
<reference evidence="7" key="1">
    <citation type="journal article" date="2019" name="Int. J. Syst. Evol. Microbiol.">
        <title>The Global Catalogue of Microorganisms (GCM) 10K type strain sequencing project: providing services to taxonomists for standard genome sequencing and annotation.</title>
        <authorList>
            <consortium name="The Broad Institute Genomics Platform"/>
            <consortium name="The Broad Institute Genome Sequencing Center for Infectious Disease"/>
            <person name="Wu L."/>
            <person name="Ma J."/>
        </authorList>
    </citation>
    <scope>NUCLEOTIDE SEQUENCE [LARGE SCALE GENOMIC DNA]</scope>
    <source>
        <strain evidence="7">JCM 16902</strain>
    </source>
</reference>
<dbReference type="EMBL" id="BAAAZO010000010">
    <property type="protein sequence ID" value="GAA3629598.1"/>
    <property type="molecule type" value="Genomic_DNA"/>
</dbReference>
<dbReference type="SMART" id="SM00825">
    <property type="entry name" value="PKS_KS"/>
    <property type="match status" value="1"/>
</dbReference>
<evidence type="ECO:0000256" key="2">
    <source>
        <dbReference type="ARBA" id="ARBA00022679"/>
    </source>
</evidence>
<dbReference type="PANTHER" id="PTHR11712:SF322">
    <property type="entry name" value="POLYKETIDE BETA-KETOACYL SYNTHASE 2-RELATED"/>
    <property type="match status" value="1"/>
</dbReference>
<comment type="caution">
    <text evidence="6">The sequence shown here is derived from an EMBL/GenBank/DDBJ whole genome shotgun (WGS) entry which is preliminary data.</text>
</comment>
<keyword evidence="7" id="KW-1185">Reference proteome</keyword>
<evidence type="ECO:0000313" key="6">
    <source>
        <dbReference type="EMBL" id="GAA3629598.1"/>
    </source>
</evidence>
<dbReference type="Pfam" id="PF00109">
    <property type="entry name" value="ketoacyl-synt"/>
    <property type="match status" value="1"/>
</dbReference>
<dbReference type="PROSITE" id="PS52004">
    <property type="entry name" value="KS3_2"/>
    <property type="match status" value="1"/>
</dbReference>
<comment type="similarity">
    <text evidence="1 4">Belongs to the thiolase-like superfamily. Beta-ketoacyl-ACP synthases family.</text>
</comment>
<name>A0ABP7ACZ6_9ACTN</name>
<evidence type="ECO:0000256" key="1">
    <source>
        <dbReference type="ARBA" id="ARBA00008467"/>
    </source>
</evidence>
<dbReference type="InterPro" id="IPR014030">
    <property type="entry name" value="Ketoacyl_synth_N"/>
</dbReference>
<organism evidence="6 7">
    <name type="scientific">Kineosporia mesophila</name>
    <dbReference type="NCBI Taxonomy" id="566012"/>
    <lineage>
        <taxon>Bacteria</taxon>
        <taxon>Bacillati</taxon>
        <taxon>Actinomycetota</taxon>
        <taxon>Actinomycetes</taxon>
        <taxon>Kineosporiales</taxon>
        <taxon>Kineosporiaceae</taxon>
        <taxon>Kineosporia</taxon>
    </lineage>
</organism>
<accession>A0ABP7ACZ6</accession>